<feature type="region of interest" description="Disordered" evidence="1">
    <location>
        <begin position="1"/>
        <end position="29"/>
    </location>
</feature>
<evidence type="ECO:0000256" key="1">
    <source>
        <dbReference type="SAM" id="MobiDB-lite"/>
    </source>
</evidence>
<comment type="caution">
    <text evidence="2">The sequence shown here is derived from an EMBL/GenBank/DDBJ whole genome shotgun (WGS) entry which is preliminary data.</text>
</comment>
<dbReference type="EMBL" id="JACVVK020000179">
    <property type="protein sequence ID" value="KAK7486387.1"/>
    <property type="molecule type" value="Genomic_DNA"/>
</dbReference>
<gene>
    <name evidence="2" type="ORF">BaRGS_00022311</name>
</gene>
<dbReference type="Proteomes" id="UP001519460">
    <property type="component" value="Unassembled WGS sequence"/>
</dbReference>
<evidence type="ECO:0000313" key="2">
    <source>
        <dbReference type="EMBL" id="KAK7486387.1"/>
    </source>
</evidence>
<accession>A0ABD0KH29</accession>
<dbReference type="AlphaFoldDB" id="A0ABD0KH29"/>
<proteinExistence type="predicted"/>
<name>A0ABD0KH29_9CAEN</name>
<keyword evidence="3" id="KW-1185">Reference proteome</keyword>
<protein>
    <submittedName>
        <fullName evidence="2">Uncharacterized protein</fullName>
    </submittedName>
</protein>
<organism evidence="2 3">
    <name type="scientific">Batillaria attramentaria</name>
    <dbReference type="NCBI Taxonomy" id="370345"/>
    <lineage>
        <taxon>Eukaryota</taxon>
        <taxon>Metazoa</taxon>
        <taxon>Spiralia</taxon>
        <taxon>Lophotrochozoa</taxon>
        <taxon>Mollusca</taxon>
        <taxon>Gastropoda</taxon>
        <taxon>Caenogastropoda</taxon>
        <taxon>Sorbeoconcha</taxon>
        <taxon>Cerithioidea</taxon>
        <taxon>Batillariidae</taxon>
        <taxon>Batillaria</taxon>
    </lineage>
</organism>
<evidence type="ECO:0000313" key="3">
    <source>
        <dbReference type="Proteomes" id="UP001519460"/>
    </source>
</evidence>
<reference evidence="2 3" key="1">
    <citation type="journal article" date="2023" name="Sci. Data">
        <title>Genome assembly of the Korean intertidal mud-creeper Batillaria attramentaria.</title>
        <authorList>
            <person name="Patra A.K."/>
            <person name="Ho P.T."/>
            <person name="Jun S."/>
            <person name="Lee S.J."/>
            <person name="Kim Y."/>
            <person name="Won Y.J."/>
        </authorList>
    </citation>
    <scope>NUCLEOTIDE SEQUENCE [LARGE SCALE GENOMIC DNA]</scope>
    <source>
        <strain evidence="2">Wonlab-2016</strain>
    </source>
</reference>
<sequence>MAVRTGRHSFSSRYSSRYQHESESVSQAMDAPSLAVSDILSRIGVFTSQGWKVQTTTDDQRVRGSCNYFLNESASRKAH</sequence>